<evidence type="ECO:0000256" key="6">
    <source>
        <dbReference type="ARBA" id="ARBA00022932"/>
    </source>
</evidence>
<organism evidence="11 12">
    <name type="scientific">Paenibacillus xerothermodurans</name>
    <dbReference type="NCBI Taxonomy" id="1977292"/>
    <lineage>
        <taxon>Bacteria</taxon>
        <taxon>Bacillati</taxon>
        <taxon>Bacillota</taxon>
        <taxon>Bacilli</taxon>
        <taxon>Bacillales</taxon>
        <taxon>Paenibacillaceae</taxon>
        <taxon>Paenibacillus</taxon>
    </lineage>
</organism>
<dbReference type="Gene3D" id="1.10.8.60">
    <property type="match status" value="1"/>
</dbReference>
<dbReference type="GO" id="GO:0006261">
    <property type="term" value="P:DNA-templated DNA replication"/>
    <property type="evidence" value="ECO:0007669"/>
    <property type="project" value="TreeGrafter"/>
</dbReference>
<comment type="catalytic activity">
    <reaction evidence="8">
        <text>DNA(n) + a 2'-deoxyribonucleoside 5'-triphosphate = DNA(n+1) + diphosphate</text>
        <dbReference type="Rhea" id="RHEA:22508"/>
        <dbReference type="Rhea" id="RHEA-COMP:17339"/>
        <dbReference type="Rhea" id="RHEA-COMP:17340"/>
        <dbReference type="ChEBI" id="CHEBI:33019"/>
        <dbReference type="ChEBI" id="CHEBI:61560"/>
        <dbReference type="ChEBI" id="CHEBI:173112"/>
        <dbReference type="EC" id="2.7.7.7"/>
    </reaction>
</comment>
<feature type="domain" description="DNA polymerase III delta subunit-like C-terminal" evidence="10">
    <location>
        <begin position="217"/>
        <end position="337"/>
    </location>
</feature>
<dbReference type="InterPro" id="IPR008921">
    <property type="entry name" value="DNA_pol3_clamp-load_cplx_C"/>
</dbReference>
<evidence type="ECO:0000256" key="7">
    <source>
        <dbReference type="ARBA" id="ARBA00034754"/>
    </source>
</evidence>
<dbReference type="RefSeq" id="WP_089198501.1">
    <property type="nucleotide sequence ID" value="NZ_NHRJ02000001.1"/>
</dbReference>
<feature type="domain" description="DNA polymerase III delta N-terminal" evidence="9">
    <location>
        <begin position="19"/>
        <end position="144"/>
    </location>
</feature>
<reference evidence="11" key="1">
    <citation type="submission" date="2018-06" db="EMBL/GenBank/DDBJ databases">
        <title>Paenibacillus xerothermodurans sp. nov. an extremely dry heat resistant spore forming bacterium isolated from the soil of Cape Canaveral, Florida.</title>
        <authorList>
            <person name="Seuylemezian A."/>
            <person name="Kaur N."/>
            <person name="Patil P."/>
            <person name="Patil P."/>
            <person name="Mayilraj S."/>
            <person name="Vaishampayan P."/>
        </authorList>
    </citation>
    <scope>NUCLEOTIDE SEQUENCE [LARGE SCALE GENOMIC DNA]</scope>
    <source>
        <strain evidence="11">ATCC 27380</strain>
    </source>
</reference>
<dbReference type="GO" id="GO:0003887">
    <property type="term" value="F:DNA-directed DNA polymerase activity"/>
    <property type="evidence" value="ECO:0007669"/>
    <property type="project" value="UniProtKB-KW"/>
</dbReference>
<accession>A0A2W1NVY2</accession>
<protein>
    <recommendedName>
        <fullName evidence="2">DNA polymerase III subunit delta</fullName>
        <ecNumber evidence="1">2.7.7.7</ecNumber>
    </recommendedName>
</protein>
<dbReference type="InterPro" id="IPR010372">
    <property type="entry name" value="DNA_pol3_delta_N"/>
</dbReference>
<dbReference type="InterPro" id="IPR027417">
    <property type="entry name" value="P-loop_NTPase"/>
</dbReference>
<dbReference type="SUPFAM" id="SSF52540">
    <property type="entry name" value="P-loop containing nucleoside triphosphate hydrolases"/>
    <property type="match status" value="1"/>
</dbReference>
<dbReference type="GO" id="GO:0009360">
    <property type="term" value="C:DNA polymerase III complex"/>
    <property type="evidence" value="ECO:0007669"/>
    <property type="project" value="InterPro"/>
</dbReference>
<dbReference type="AlphaFoldDB" id="A0A2W1NVY2"/>
<dbReference type="Pfam" id="PF06144">
    <property type="entry name" value="DNA_pol3_delta"/>
    <property type="match status" value="1"/>
</dbReference>
<dbReference type="Gene3D" id="3.40.50.300">
    <property type="entry name" value="P-loop containing nucleotide triphosphate hydrolases"/>
    <property type="match status" value="1"/>
</dbReference>
<comment type="caution">
    <text evidence="11">The sequence shown here is derived from an EMBL/GenBank/DDBJ whole genome shotgun (WGS) entry which is preliminary data.</text>
</comment>
<keyword evidence="4" id="KW-0548">Nucleotidyltransferase</keyword>
<keyword evidence="6" id="KW-0239">DNA-directed DNA polymerase</keyword>
<dbReference type="InterPro" id="IPR048466">
    <property type="entry name" value="DNA_pol3_delta-like_C"/>
</dbReference>
<dbReference type="Proteomes" id="UP000214746">
    <property type="component" value="Unassembled WGS sequence"/>
</dbReference>
<sequence length="339" mass="37783">MDYKSAIKQIQQGTFAPVYVCYGTESYLVQELIQKLTDALIDPEHKAFAVSRYDLAETPIETVVEEAETLPFMVPRKLVIASNALFLTGAKDSAKMQHNVDRLAEYIKAPTDFSVVVLTVNADKLDERKKLVKSLKQADSLVPCAALSAEQLTQWVTREANRAGFSFAPGVVEQFILYTGTSLQALSSELAKCALFAGRGGTIDADALDQLVTRSVEQNIFILIEHVVQLQLDKAFTMLAELLRRKEEPIKIVALIARQFRIIFQVKDLQQQGYSQQQMASQLGLHPYAVKIAAGQASRFELKRLALLLQQLADLDYQMKSGKIDKALGLEMFLLRLVA</sequence>
<dbReference type="InterPro" id="IPR005790">
    <property type="entry name" value="DNA_polIII_delta"/>
</dbReference>
<evidence type="ECO:0000256" key="3">
    <source>
        <dbReference type="ARBA" id="ARBA00022679"/>
    </source>
</evidence>
<keyword evidence="3" id="KW-0808">Transferase</keyword>
<evidence type="ECO:0000259" key="9">
    <source>
        <dbReference type="Pfam" id="PF06144"/>
    </source>
</evidence>
<evidence type="ECO:0000256" key="2">
    <source>
        <dbReference type="ARBA" id="ARBA00017703"/>
    </source>
</evidence>
<evidence type="ECO:0000313" key="12">
    <source>
        <dbReference type="Proteomes" id="UP000214746"/>
    </source>
</evidence>
<dbReference type="GO" id="GO:0003677">
    <property type="term" value="F:DNA binding"/>
    <property type="evidence" value="ECO:0007669"/>
    <property type="project" value="InterPro"/>
</dbReference>
<name>A0A2W1NVY2_PAEXE</name>
<evidence type="ECO:0000256" key="8">
    <source>
        <dbReference type="ARBA" id="ARBA00049244"/>
    </source>
</evidence>
<keyword evidence="12" id="KW-1185">Reference proteome</keyword>
<dbReference type="EMBL" id="NHRJ02000001">
    <property type="protein sequence ID" value="PZE22733.1"/>
    <property type="molecule type" value="Genomic_DNA"/>
</dbReference>
<comment type="similarity">
    <text evidence="7">Belongs to the DNA polymerase HolA subunit family.</text>
</comment>
<dbReference type="Pfam" id="PF21694">
    <property type="entry name" value="DNA_pol3_delta_C"/>
    <property type="match status" value="1"/>
</dbReference>
<evidence type="ECO:0000313" key="11">
    <source>
        <dbReference type="EMBL" id="PZE22733.1"/>
    </source>
</evidence>
<evidence type="ECO:0000256" key="4">
    <source>
        <dbReference type="ARBA" id="ARBA00022695"/>
    </source>
</evidence>
<evidence type="ECO:0000256" key="1">
    <source>
        <dbReference type="ARBA" id="ARBA00012417"/>
    </source>
</evidence>
<keyword evidence="5" id="KW-0235">DNA replication</keyword>
<dbReference type="PANTHER" id="PTHR34388">
    <property type="entry name" value="DNA POLYMERASE III SUBUNIT DELTA"/>
    <property type="match status" value="1"/>
</dbReference>
<dbReference type="OrthoDB" id="9775929at2"/>
<evidence type="ECO:0000256" key="5">
    <source>
        <dbReference type="ARBA" id="ARBA00022705"/>
    </source>
</evidence>
<dbReference type="SUPFAM" id="SSF48019">
    <property type="entry name" value="post-AAA+ oligomerization domain-like"/>
    <property type="match status" value="1"/>
</dbReference>
<dbReference type="NCBIfam" id="TIGR01128">
    <property type="entry name" value="holA"/>
    <property type="match status" value="1"/>
</dbReference>
<dbReference type="PANTHER" id="PTHR34388:SF1">
    <property type="entry name" value="DNA POLYMERASE III SUBUNIT DELTA"/>
    <property type="match status" value="1"/>
</dbReference>
<dbReference type="EC" id="2.7.7.7" evidence="1"/>
<proteinExistence type="inferred from homology"/>
<gene>
    <name evidence="11" type="ORF">CBW46_002915</name>
</gene>
<dbReference type="Gene3D" id="1.20.272.10">
    <property type="match status" value="1"/>
</dbReference>
<evidence type="ECO:0000259" key="10">
    <source>
        <dbReference type="Pfam" id="PF21694"/>
    </source>
</evidence>